<dbReference type="AlphaFoldDB" id="A0A3N9UJ48"/>
<reference evidence="4 5" key="1">
    <citation type="journal article" date="2013" name="J. Microbiol.">
        <title>Lysinibacillus chungkukjangi sp. nov., isolated from Chungkukjang, Korean fermented soybean food.</title>
        <authorList>
            <person name="Kim S.J."/>
            <person name="Jang Y.H."/>
            <person name="Hamada M."/>
            <person name="Ahn J.H."/>
            <person name="Weon H.Y."/>
            <person name="Suzuki K."/>
            <person name="Whang K.S."/>
            <person name="Kwon S.W."/>
        </authorList>
    </citation>
    <scope>NUCLEOTIDE SEQUENCE [LARGE SCALE GENOMIC DNA]</scope>
    <source>
        <strain evidence="4 5">MCCC 1A12701</strain>
    </source>
</reference>
<sequence>MKFKIPVVVSSVLALSLAFSGGEKGYAFQDVNNTYPVSQGVNYSNYTYSKKTINHLKVNLANPYTKLKLSIPSPINSRMTLTQRANQDSAEGNRVVGAINANFFNMGDGYPMYLISQYNNIVSPEVISETKDYYVSEPIAFGITANGNAEIDYYDSDIIVNYKGESTEISGLNKTREANEGILYTPQHYSSITPTNEYGMEFIVETPETISATKFGQSFTGKVTGIRKYGDKTNSKIPRNGFVLSFNGDALQKYKNVKVGEEISVSINIDNKWKDAEYIVASGPLLVYNGKVNVTMNTSSSRASQVTERTAIAIDDDKQTVHLVTVDGGMTIAQFAKYLVNLGVDRALNFDGGGSTTMGIRKYGSNTVVLANNPAGGSTQRKISAIIEAISTGATGAAKTMKISRDQVGTLLVGATVKLEPQYLLDEHYNPISVRTEDFIITPKNNTVTVNGLSYTAVNAGSESLTIKNGNAAQTINFSVVDAPSTLSISSSSAKVEPNASMTFKATAKDASGNNLVYAPSQLKWSVEGDIGTISSSGVFKSNGKGGKGKVVATLGKKSVSKDIEVVVKTPEVVEKPTFTDIGNTHPYKEEISYLVERGIISGYPDGSFKPTKSLTRAHAAILLANALKLDTTNISNPEFTDVPSSHPYYRQIAAIENAGVMSGKGNNKFDPDGALTRAQMAAILVEAFDLTASTSTTFTDVLPSYWAFDDIQKLAASGITSGYPDGTFKPSVEVSRAHFSLFLYQALKK</sequence>
<accession>A0A3N9UJ48</accession>
<dbReference type="PANTHER" id="PTHR43308">
    <property type="entry name" value="OUTER MEMBRANE PROTEIN ALPHA-RELATED"/>
    <property type="match status" value="1"/>
</dbReference>
<dbReference type="PROSITE" id="PS51272">
    <property type="entry name" value="SLH"/>
    <property type="match status" value="3"/>
</dbReference>
<protein>
    <submittedName>
        <fullName evidence="4">Parasporal protein</fullName>
    </submittedName>
</protein>
<organism evidence="4 5">
    <name type="scientific">Lysinibacillus composti</name>
    <dbReference type="NCBI Taxonomy" id="720633"/>
    <lineage>
        <taxon>Bacteria</taxon>
        <taxon>Bacillati</taxon>
        <taxon>Bacillota</taxon>
        <taxon>Bacilli</taxon>
        <taxon>Bacillales</taxon>
        <taxon>Bacillaceae</taxon>
        <taxon>Lysinibacillus</taxon>
    </lineage>
</organism>
<dbReference type="InterPro" id="IPR051465">
    <property type="entry name" value="Cell_Envelope_Struct_Comp"/>
</dbReference>
<feature type="chain" id="PRO_5038379856" evidence="2">
    <location>
        <begin position="21"/>
        <end position="750"/>
    </location>
</feature>
<dbReference type="OrthoDB" id="9809781at2"/>
<evidence type="ECO:0000313" key="4">
    <source>
        <dbReference type="EMBL" id="RQW75458.1"/>
    </source>
</evidence>
<gene>
    <name evidence="4" type="ORF">EBB45_06850</name>
</gene>
<feature type="domain" description="SLH" evidence="3">
    <location>
        <begin position="639"/>
        <end position="694"/>
    </location>
</feature>
<dbReference type="InterPro" id="IPR001119">
    <property type="entry name" value="SLH_dom"/>
</dbReference>
<name>A0A3N9UJ48_9BACI</name>
<evidence type="ECO:0000313" key="5">
    <source>
        <dbReference type="Proteomes" id="UP000274033"/>
    </source>
</evidence>
<evidence type="ECO:0000256" key="2">
    <source>
        <dbReference type="SAM" id="SignalP"/>
    </source>
</evidence>
<dbReference type="RefSeq" id="WP_124763760.1">
    <property type="nucleotide sequence ID" value="NZ_JAFBDY010000003.1"/>
</dbReference>
<feature type="domain" description="SLH" evidence="3">
    <location>
        <begin position="575"/>
        <end position="638"/>
    </location>
</feature>
<keyword evidence="1 2" id="KW-0732">Signal</keyword>
<feature type="domain" description="SLH" evidence="3">
    <location>
        <begin position="695"/>
        <end position="750"/>
    </location>
</feature>
<dbReference type="Proteomes" id="UP000274033">
    <property type="component" value="Unassembled WGS sequence"/>
</dbReference>
<dbReference type="Pfam" id="PF09992">
    <property type="entry name" value="NAGPA"/>
    <property type="match status" value="1"/>
</dbReference>
<dbReference type="Pfam" id="PF00395">
    <property type="entry name" value="SLH"/>
    <property type="match status" value="3"/>
</dbReference>
<dbReference type="InterPro" id="IPR018711">
    <property type="entry name" value="NAGPA"/>
</dbReference>
<proteinExistence type="predicted"/>
<dbReference type="EMBL" id="RRCT01000004">
    <property type="protein sequence ID" value="RQW75458.1"/>
    <property type="molecule type" value="Genomic_DNA"/>
</dbReference>
<feature type="signal peptide" evidence="2">
    <location>
        <begin position="1"/>
        <end position="20"/>
    </location>
</feature>
<comment type="caution">
    <text evidence="4">The sequence shown here is derived from an EMBL/GenBank/DDBJ whole genome shotgun (WGS) entry which is preliminary data.</text>
</comment>
<evidence type="ECO:0000256" key="1">
    <source>
        <dbReference type="ARBA" id="ARBA00022729"/>
    </source>
</evidence>
<keyword evidence="5" id="KW-1185">Reference proteome</keyword>
<evidence type="ECO:0000259" key="3">
    <source>
        <dbReference type="PROSITE" id="PS51272"/>
    </source>
</evidence>